<dbReference type="InterPro" id="IPR011006">
    <property type="entry name" value="CheY-like_superfamily"/>
</dbReference>
<feature type="domain" description="Sigma-54 factor interaction" evidence="8">
    <location>
        <begin position="145"/>
        <end position="371"/>
    </location>
</feature>
<comment type="caution">
    <text evidence="10">The sequence shown here is derived from an EMBL/GenBank/DDBJ whole genome shotgun (WGS) entry which is preliminary data.</text>
</comment>
<keyword evidence="4" id="KW-0902">Two-component regulatory system</keyword>
<dbReference type="InterPro" id="IPR025944">
    <property type="entry name" value="Sigma_54_int_dom_CS"/>
</dbReference>
<dbReference type="SUPFAM" id="SSF52540">
    <property type="entry name" value="P-loop containing nucleoside triphosphate hydrolases"/>
    <property type="match status" value="1"/>
</dbReference>
<dbReference type="EMBL" id="QZJZ01000049">
    <property type="protein sequence ID" value="RJP59422.1"/>
    <property type="molecule type" value="Genomic_DNA"/>
</dbReference>
<sequence>MTWDMTVLIIDDEQTILKTLGDELFAEGYDVHCAGSIEESVGFLQRNNYLCVISDIRLPDGDGMELLEAIKRDRPDTEVVMITGYGTIDSAVAALRQGAFDYVLKPFYNEEIVCILNRIREMKQLKEENTNLKKVIKERISLDRIIGKSKRMQDIFNLIQTVAPTDANILIVGESGTGKELVAEAIHHLSKRKDNPLIKMNCEVFSQSLLEDELFGHEKGAFTGAARRKPGRFEMADGGTLFLDDIDDLDPRVQVKLLRVLQEREFERIGGTDTISVDIRIISASKTDLRTASAEGNFRTDLFYRLNVVPIKLPPLRERREDLPVLIEHFLKMYSKHPDVHFDSDAMNLLLSYDWPGNVRELENTIEGTLAVAGDAEVVTLHHITNDAVVRCEAVPEEQYNSSLALDEVLNEYERRHLRSVLAMTEGKKSKAAELLGISRKSLWQKLKQHNLDPE</sequence>
<dbReference type="Gene3D" id="3.40.50.300">
    <property type="entry name" value="P-loop containing nucleotide triphosphate hydrolases"/>
    <property type="match status" value="1"/>
</dbReference>
<keyword evidence="3" id="KW-0067">ATP-binding</keyword>
<name>A0A3A4R371_9BACT</name>
<feature type="domain" description="Response regulatory" evidence="9">
    <location>
        <begin position="6"/>
        <end position="120"/>
    </location>
</feature>
<keyword evidence="5" id="KW-0805">Transcription regulation</keyword>
<dbReference type="GO" id="GO:0006355">
    <property type="term" value="P:regulation of DNA-templated transcription"/>
    <property type="evidence" value="ECO:0007669"/>
    <property type="project" value="InterPro"/>
</dbReference>
<dbReference type="Pfam" id="PF00072">
    <property type="entry name" value="Response_reg"/>
    <property type="match status" value="1"/>
</dbReference>
<reference evidence="10 11" key="1">
    <citation type="journal article" date="2017" name="ISME J.">
        <title>Energy and carbon metabolisms in a deep terrestrial subsurface fluid microbial community.</title>
        <authorList>
            <person name="Momper L."/>
            <person name="Jungbluth S.P."/>
            <person name="Lee M.D."/>
            <person name="Amend J.P."/>
        </authorList>
    </citation>
    <scope>NUCLEOTIDE SEQUENCE [LARGE SCALE GENOMIC DNA]</scope>
    <source>
        <strain evidence="10">SURF_26</strain>
    </source>
</reference>
<dbReference type="SMART" id="SM00382">
    <property type="entry name" value="AAA"/>
    <property type="match status" value="1"/>
</dbReference>
<dbReference type="Pfam" id="PF02954">
    <property type="entry name" value="HTH_8"/>
    <property type="match status" value="1"/>
</dbReference>
<evidence type="ECO:0000256" key="5">
    <source>
        <dbReference type="ARBA" id="ARBA00023015"/>
    </source>
</evidence>
<dbReference type="InterPro" id="IPR003593">
    <property type="entry name" value="AAA+_ATPase"/>
</dbReference>
<evidence type="ECO:0000259" key="9">
    <source>
        <dbReference type="PROSITE" id="PS50110"/>
    </source>
</evidence>
<dbReference type="Proteomes" id="UP000266426">
    <property type="component" value="Unassembled WGS sequence"/>
</dbReference>
<dbReference type="Pfam" id="PF25601">
    <property type="entry name" value="AAA_lid_14"/>
    <property type="match status" value="1"/>
</dbReference>
<evidence type="ECO:0000256" key="1">
    <source>
        <dbReference type="ARBA" id="ARBA00022553"/>
    </source>
</evidence>
<evidence type="ECO:0000313" key="11">
    <source>
        <dbReference type="Proteomes" id="UP000266426"/>
    </source>
</evidence>
<dbReference type="SUPFAM" id="SSF46689">
    <property type="entry name" value="Homeodomain-like"/>
    <property type="match status" value="1"/>
</dbReference>
<evidence type="ECO:0000256" key="6">
    <source>
        <dbReference type="ARBA" id="ARBA00023163"/>
    </source>
</evidence>
<keyword evidence="6" id="KW-0804">Transcription</keyword>
<dbReference type="SUPFAM" id="SSF52172">
    <property type="entry name" value="CheY-like"/>
    <property type="match status" value="1"/>
</dbReference>
<evidence type="ECO:0000256" key="2">
    <source>
        <dbReference type="ARBA" id="ARBA00022741"/>
    </source>
</evidence>
<dbReference type="CDD" id="cd00009">
    <property type="entry name" value="AAA"/>
    <property type="match status" value="1"/>
</dbReference>
<evidence type="ECO:0000313" key="10">
    <source>
        <dbReference type="EMBL" id="RJP59422.1"/>
    </source>
</evidence>
<organism evidence="10 11">
    <name type="scientific">Candidatus Auribacter fodinae</name>
    <dbReference type="NCBI Taxonomy" id="2093366"/>
    <lineage>
        <taxon>Bacteria</taxon>
        <taxon>Pseudomonadati</taxon>
        <taxon>Candidatus Auribacterota</taxon>
        <taxon>Candidatus Auribacteria</taxon>
        <taxon>Candidatus Auribacterales</taxon>
        <taxon>Candidatus Auribacteraceae</taxon>
        <taxon>Candidatus Auribacter</taxon>
    </lineage>
</organism>
<dbReference type="AlphaFoldDB" id="A0A3A4R371"/>
<dbReference type="InterPro" id="IPR058031">
    <property type="entry name" value="AAA_lid_NorR"/>
</dbReference>
<dbReference type="FunFam" id="3.40.50.300:FF:000006">
    <property type="entry name" value="DNA-binding transcriptional regulator NtrC"/>
    <property type="match status" value="1"/>
</dbReference>
<dbReference type="InterPro" id="IPR009057">
    <property type="entry name" value="Homeodomain-like_sf"/>
</dbReference>
<proteinExistence type="predicted"/>
<protein>
    <submittedName>
        <fullName evidence="10">Sigma-54-dependent Fis family transcriptional regulator</fullName>
    </submittedName>
</protein>
<dbReference type="PANTHER" id="PTHR32071">
    <property type="entry name" value="TRANSCRIPTIONAL REGULATORY PROTEIN"/>
    <property type="match status" value="1"/>
</dbReference>
<evidence type="ECO:0000259" key="8">
    <source>
        <dbReference type="PROSITE" id="PS50045"/>
    </source>
</evidence>
<dbReference type="InterPro" id="IPR025662">
    <property type="entry name" value="Sigma_54_int_dom_ATP-bd_1"/>
</dbReference>
<dbReference type="Gene3D" id="1.10.10.60">
    <property type="entry name" value="Homeodomain-like"/>
    <property type="match status" value="1"/>
</dbReference>
<accession>A0A3A4R371</accession>
<evidence type="ECO:0000256" key="7">
    <source>
        <dbReference type="PROSITE-ProRule" id="PRU00169"/>
    </source>
</evidence>
<evidence type="ECO:0000256" key="3">
    <source>
        <dbReference type="ARBA" id="ARBA00022840"/>
    </source>
</evidence>
<dbReference type="InterPro" id="IPR002078">
    <property type="entry name" value="Sigma_54_int"/>
</dbReference>
<evidence type="ECO:0000256" key="4">
    <source>
        <dbReference type="ARBA" id="ARBA00023012"/>
    </source>
</evidence>
<dbReference type="PROSITE" id="PS50110">
    <property type="entry name" value="RESPONSE_REGULATORY"/>
    <property type="match status" value="1"/>
</dbReference>
<dbReference type="InterPro" id="IPR001789">
    <property type="entry name" value="Sig_transdc_resp-reg_receiver"/>
</dbReference>
<dbReference type="InterPro" id="IPR027417">
    <property type="entry name" value="P-loop_NTPase"/>
</dbReference>
<dbReference type="FunFam" id="3.40.50.2300:FF:000018">
    <property type="entry name" value="DNA-binding transcriptional regulator NtrC"/>
    <property type="match status" value="1"/>
</dbReference>
<dbReference type="InterPro" id="IPR002197">
    <property type="entry name" value="HTH_Fis"/>
</dbReference>
<dbReference type="GO" id="GO:0000160">
    <property type="term" value="P:phosphorelay signal transduction system"/>
    <property type="evidence" value="ECO:0007669"/>
    <property type="project" value="UniProtKB-KW"/>
</dbReference>
<dbReference type="GO" id="GO:0043565">
    <property type="term" value="F:sequence-specific DNA binding"/>
    <property type="evidence" value="ECO:0007669"/>
    <property type="project" value="InterPro"/>
</dbReference>
<dbReference type="PROSITE" id="PS50045">
    <property type="entry name" value="SIGMA54_INTERACT_4"/>
    <property type="match status" value="1"/>
</dbReference>
<keyword evidence="2" id="KW-0547">Nucleotide-binding</keyword>
<dbReference type="GO" id="GO:0005524">
    <property type="term" value="F:ATP binding"/>
    <property type="evidence" value="ECO:0007669"/>
    <property type="project" value="UniProtKB-KW"/>
</dbReference>
<dbReference type="Pfam" id="PF00158">
    <property type="entry name" value="Sigma54_activat"/>
    <property type="match status" value="1"/>
</dbReference>
<dbReference type="PROSITE" id="PS00675">
    <property type="entry name" value="SIGMA54_INTERACT_1"/>
    <property type="match status" value="1"/>
</dbReference>
<dbReference type="PRINTS" id="PR01590">
    <property type="entry name" value="HTHFIS"/>
</dbReference>
<gene>
    <name evidence="10" type="ORF">C4541_06060</name>
</gene>
<dbReference type="Gene3D" id="3.40.50.2300">
    <property type="match status" value="1"/>
</dbReference>
<dbReference type="PROSITE" id="PS00688">
    <property type="entry name" value="SIGMA54_INTERACT_3"/>
    <property type="match status" value="1"/>
</dbReference>
<dbReference type="SMART" id="SM00448">
    <property type="entry name" value="REC"/>
    <property type="match status" value="1"/>
</dbReference>
<dbReference type="Gene3D" id="1.10.8.60">
    <property type="match status" value="1"/>
</dbReference>
<feature type="modified residue" description="4-aspartylphosphate" evidence="7">
    <location>
        <position position="55"/>
    </location>
</feature>
<keyword evidence="1 7" id="KW-0597">Phosphoprotein</keyword>